<evidence type="ECO:0000313" key="2">
    <source>
        <dbReference type="Proteomes" id="UP000828922"/>
    </source>
</evidence>
<proteinExistence type="predicted"/>
<reference evidence="2" key="1">
    <citation type="journal article" date="2022" name="New Phytol.">
        <title>Phylogenomic structure and speciation in an emerging model: the Sphagnum magellanicum complex (Bryophyta).</title>
        <authorList>
            <person name="Shaw A.J."/>
            <person name="Piatkowski B."/>
            <person name="Duffy A.M."/>
            <person name="Aguero B."/>
            <person name="Imwattana K."/>
            <person name="Nieto-Lugilde M."/>
            <person name="Healey A."/>
            <person name="Weston D.J."/>
            <person name="Patel M.N."/>
            <person name="Schmutz J."/>
            <person name="Grimwood J."/>
            <person name="Yavitt J.B."/>
            <person name="Hassel K."/>
            <person name="Stenoien H.K."/>
            <person name="Flatberg K.I."/>
            <person name="Bickford C.P."/>
            <person name="Hicks K.A."/>
        </authorList>
    </citation>
    <scope>NUCLEOTIDE SEQUENCE [LARGE SCALE GENOMIC DNA]</scope>
</reference>
<name>A0ACB8HMS8_9BRYO</name>
<comment type="caution">
    <text evidence="1">The sequence shown here is derived from an EMBL/GenBank/DDBJ whole genome shotgun (WGS) entry which is preliminary data.</text>
</comment>
<dbReference type="Proteomes" id="UP000828922">
    <property type="component" value="Linkage Group LG07"/>
</dbReference>
<keyword evidence="2" id="KW-1185">Reference proteome</keyword>
<protein>
    <submittedName>
        <fullName evidence="1">Uncharacterized protein</fullName>
    </submittedName>
</protein>
<accession>A0ACB8HMS8</accession>
<gene>
    <name evidence="1" type="ORF">CY35_07G082200</name>
</gene>
<sequence length="391" mass="41652">MSVQRAGLPKVSFLRERSPWADDLIAAHVRKIRRARDCNFSFTALKDSSELGQNQNKMTKTMRAVQYSGYGGGAAGLKHVEIPVPVVKKDYVLIRVEAVSINPHDWKIQDGYVRHVLPPRFPHTPGTDVAGEVVGLGLGVTTFSLGDKVVSCLGTSGGGLAEYALAHISTTAKRPLGVTAIEGACLGDAAFSALQSVRDWAGVPLNGRKLKVPPNILITDASGAVGTFAVQLAKLGGAHVTATCCEAKHLELVKSLGADEVLDSKTPGGESLESPSGKKYDTVIQCGEYLPFAHIKPQLSPTGKVIDLTPSPKSMLSSAASLASFSKQKCIPFMPSANTTDYYFLFSLMQQKKLKTIVDSEFLLEQAEKAWAASIAGHATGKIVVKCTKCS</sequence>
<dbReference type="EMBL" id="CM038913">
    <property type="protein sequence ID" value="KAH9557377.1"/>
    <property type="molecule type" value="Genomic_DNA"/>
</dbReference>
<evidence type="ECO:0000313" key="1">
    <source>
        <dbReference type="EMBL" id="KAH9557377.1"/>
    </source>
</evidence>
<organism evidence="1 2">
    <name type="scientific">Sphagnum magellanicum</name>
    <dbReference type="NCBI Taxonomy" id="128215"/>
    <lineage>
        <taxon>Eukaryota</taxon>
        <taxon>Viridiplantae</taxon>
        <taxon>Streptophyta</taxon>
        <taxon>Embryophyta</taxon>
        <taxon>Bryophyta</taxon>
        <taxon>Sphagnophytina</taxon>
        <taxon>Sphagnopsida</taxon>
        <taxon>Sphagnales</taxon>
        <taxon>Sphagnaceae</taxon>
        <taxon>Sphagnum</taxon>
    </lineage>
</organism>